<dbReference type="Gene3D" id="1.10.3470.10">
    <property type="entry name" value="ABC transporter involved in vitamin B12 uptake, BtuC"/>
    <property type="match status" value="1"/>
</dbReference>
<proteinExistence type="inferred from homology"/>
<organism evidence="9 10">
    <name type="scientific">Raoultella terrigena</name>
    <name type="common">Klebsiella terrigena</name>
    <dbReference type="NCBI Taxonomy" id="577"/>
    <lineage>
        <taxon>Bacteria</taxon>
        <taxon>Pseudomonadati</taxon>
        <taxon>Pseudomonadota</taxon>
        <taxon>Gammaproteobacteria</taxon>
        <taxon>Enterobacterales</taxon>
        <taxon>Enterobacteriaceae</taxon>
        <taxon>Klebsiella/Raoultella group</taxon>
        <taxon>Raoultella</taxon>
    </lineage>
</organism>
<dbReference type="InterPro" id="IPR037294">
    <property type="entry name" value="ABC_BtuC-like"/>
</dbReference>
<protein>
    <submittedName>
        <fullName evidence="9">Vitamin B12 import system permease protein BtuC</fullName>
    </submittedName>
</protein>
<accession>A0A3P8IWL5</accession>
<dbReference type="GO" id="GO:0022857">
    <property type="term" value="F:transmembrane transporter activity"/>
    <property type="evidence" value="ECO:0007669"/>
    <property type="project" value="InterPro"/>
</dbReference>
<dbReference type="PANTHER" id="PTHR30472:SF25">
    <property type="entry name" value="ABC TRANSPORTER PERMEASE PROTEIN MJ0876-RELATED"/>
    <property type="match status" value="1"/>
</dbReference>
<evidence type="ECO:0000256" key="6">
    <source>
        <dbReference type="ARBA" id="ARBA00022989"/>
    </source>
</evidence>
<keyword evidence="4" id="KW-1003">Cell membrane</keyword>
<keyword evidence="5 8" id="KW-0812">Transmembrane</keyword>
<keyword evidence="6 8" id="KW-1133">Transmembrane helix</keyword>
<dbReference type="KEGG" id="rtg:NCTC13098_02900"/>
<evidence type="ECO:0000256" key="5">
    <source>
        <dbReference type="ARBA" id="ARBA00022692"/>
    </source>
</evidence>
<evidence type="ECO:0000313" key="9">
    <source>
        <dbReference type="EMBL" id="VDR26549.1"/>
    </source>
</evidence>
<dbReference type="PANTHER" id="PTHR30472">
    <property type="entry name" value="FERRIC ENTEROBACTIN TRANSPORT SYSTEM PERMEASE PROTEIN"/>
    <property type="match status" value="1"/>
</dbReference>
<dbReference type="AlphaFoldDB" id="A0A3P8IWL5"/>
<dbReference type="EMBL" id="LR131271">
    <property type="protein sequence ID" value="VDR26549.1"/>
    <property type="molecule type" value="Genomic_DNA"/>
</dbReference>
<feature type="transmembrane region" description="Helical" evidence="8">
    <location>
        <begin position="100"/>
        <end position="133"/>
    </location>
</feature>
<feature type="transmembrane region" description="Helical" evidence="8">
    <location>
        <begin position="145"/>
        <end position="165"/>
    </location>
</feature>
<gene>
    <name evidence="9" type="primary">btuC_1</name>
    <name evidence="9" type="ORF">NCTC13098_02900</name>
</gene>
<dbReference type="Proteomes" id="UP000274346">
    <property type="component" value="Chromosome"/>
</dbReference>
<reference evidence="9 10" key="1">
    <citation type="submission" date="2018-12" db="EMBL/GenBank/DDBJ databases">
        <authorList>
            <consortium name="Pathogen Informatics"/>
        </authorList>
    </citation>
    <scope>NUCLEOTIDE SEQUENCE [LARGE SCALE GENOMIC DNA]</scope>
    <source>
        <strain evidence="9 10">NCTC13098</strain>
    </source>
</reference>
<keyword evidence="3" id="KW-0813">Transport</keyword>
<dbReference type="GO" id="GO:0005886">
    <property type="term" value="C:plasma membrane"/>
    <property type="evidence" value="ECO:0007669"/>
    <property type="project" value="UniProtKB-SubCell"/>
</dbReference>
<sequence>MKPATLSASLLLAALLVLSAALLTGPWHLTLGRLFDLLFDPHSTSLPPQAGIVFWQIRLPRIGAALAIGASLSAAGAAYQGMFRNPLGLAGYPWRRRRRGLGACLALMCGMSTLYIQLFAFCGGLLVVAGVGIVSRAIVRHDPALTLVLVGICLGTLCGAGISLIKILADPYTSSPPSPSG</sequence>
<evidence type="ECO:0000256" key="2">
    <source>
        <dbReference type="ARBA" id="ARBA00007935"/>
    </source>
</evidence>
<evidence type="ECO:0000256" key="4">
    <source>
        <dbReference type="ARBA" id="ARBA00022475"/>
    </source>
</evidence>
<comment type="similarity">
    <text evidence="2">Belongs to the binding-protein-dependent transport system permease family. FecCD subfamily.</text>
</comment>
<evidence type="ECO:0000256" key="7">
    <source>
        <dbReference type="ARBA" id="ARBA00023136"/>
    </source>
</evidence>
<dbReference type="SUPFAM" id="SSF81345">
    <property type="entry name" value="ABC transporter involved in vitamin B12 uptake, BtuC"/>
    <property type="match status" value="1"/>
</dbReference>
<evidence type="ECO:0000313" key="10">
    <source>
        <dbReference type="Proteomes" id="UP000274346"/>
    </source>
</evidence>
<evidence type="ECO:0000256" key="1">
    <source>
        <dbReference type="ARBA" id="ARBA00004651"/>
    </source>
</evidence>
<keyword evidence="7 8" id="KW-0472">Membrane</keyword>
<comment type="subcellular location">
    <subcellularLocation>
        <location evidence="1">Cell membrane</location>
        <topology evidence="1">Multi-pass membrane protein</topology>
    </subcellularLocation>
</comment>
<dbReference type="Pfam" id="PF01032">
    <property type="entry name" value="FecCD"/>
    <property type="match status" value="1"/>
</dbReference>
<evidence type="ECO:0000256" key="3">
    <source>
        <dbReference type="ARBA" id="ARBA00022448"/>
    </source>
</evidence>
<evidence type="ECO:0000256" key="8">
    <source>
        <dbReference type="SAM" id="Phobius"/>
    </source>
</evidence>
<name>A0A3P8IWL5_RAOTE</name>
<dbReference type="InterPro" id="IPR000522">
    <property type="entry name" value="ABC_transptr_permease_BtuC"/>
</dbReference>